<evidence type="ECO:0000259" key="5">
    <source>
        <dbReference type="PROSITE" id="PS51178"/>
    </source>
</evidence>
<dbReference type="Pfam" id="PF00905">
    <property type="entry name" value="Transpeptidase"/>
    <property type="match status" value="1"/>
</dbReference>
<dbReference type="CDD" id="cd06575">
    <property type="entry name" value="PASTA_Pbp2x-like_2"/>
    <property type="match status" value="1"/>
</dbReference>
<dbReference type="Pfam" id="PF03793">
    <property type="entry name" value="PASTA"/>
    <property type="match status" value="2"/>
</dbReference>
<keyword evidence="7" id="KW-1185">Reference proteome</keyword>
<dbReference type="InterPro" id="IPR001460">
    <property type="entry name" value="PCN-bd_Tpept"/>
</dbReference>
<dbReference type="SMART" id="SM00740">
    <property type="entry name" value="PASTA"/>
    <property type="match status" value="2"/>
</dbReference>
<reference evidence="6 7" key="1">
    <citation type="submission" date="2020-08" db="EMBL/GenBank/DDBJ databases">
        <title>A Genomic Blueprint of the Chicken Gut Microbiome.</title>
        <authorList>
            <person name="Gilroy R."/>
            <person name="Ravi A."/>
            <person name="Getino M."/>
            <person name="Pursley I."/>
            <person name="Horton D.L."/>
            <person name="Alikhan N.-F."/>
            <person name="Baker D."/>
            <person name="Gharbi K."/>
            <person name="Hall N."/>
            <person name="Watson M."/>
            <person name="Adriaenssens E.M."/>
            <person name="Foster-Nyarko E."/>
            <person name="Jarju S."/>
            <person name="Secka A."/>
            <person name="Antonio M."/>
            <person name="Oren A."/>
            <person name="Chaudhuri R."/>
            <person name="La Ragione R.M."/>
            <person name="Hildebrand F."/>
            <person name="Pallen M.J."/>
        </authorList>
    </citation>
    <scope>NUCLEOTIDE SEQUENCE [LARGE SCALE GENOMIC DNA]</scope>
    <source>
        <strain evidence="6 7">Sa1BUA13</strain>
    </source>
</reference>
<dbReference type="Gene3D" id="3.30.70.2110">
    <property type="match status" value="1"/>
</dbReference>
<dbReference type="InterPro" id="IPR036138">
    <property type="entry name" value="PBP_dimer_sf"/>
</dbReference>
<protein>
    <submittedName>
        <fullName evidence="6">Penicillin-binding protein</fullName>
    </submittedName>
</protein>
<feature type="domain" description="PASTA" evidence="5">
    <location>
        <begin position="658"/>
        <end position="714"/>
    </location>
</feature>
<accession>A0ABR8WA39</accession>
<comment type="caution">
    <text evidence="6">The sequence shown here is derived from an EMBL/GenBank/DDBJ whole genome shotgun (WGS) entry which is preliminary data.</text>
</comment>
<dbReference type="InterPro" id="IPR050515">
    <property type="entry name" value="Beta-lactam/transpept"/>
</dbReference>
<feature type="compositionally biased region" description="Acidic residues" evidence="4">
    <location>
        <begin position="774"/>
        <end position="802"/>
    </location>
</feature>
<dbReference type="InterPro" id="IPR012338">
    <property type="entry name" value="Beta-lactam/transpept-like"/>
</dbReference>
<evidence type="ECO:0000313" key="6">
    <source>
        <dbReference type="EMBL" id="MBD8013768.1"/>
    </source>
</evidence>
<sequence length="802" mass="87361">MKKKFRFQGGAFLLFLLFAGLFFLLLTRIVTIQATGEVEGQELAARAAAKYSQEEVLTAERGRIIDRSGEVIAEDTLTYKLVAVLDESATQKASDPRHVVDVEETAEKLAGYLDASEESILETLKQGVEKDRYQVEFGSAGREISHTKMLEMKEANIPGLLFVRDLKRLYPNGVFASHLIGYAMKEELKDGETKTTGRMGLESIHNEVLTGKNGKMEFDTDKWGFLLPNSESAVTPAEDGSDVQLTLDRTLQNFLEDAMSGVQEEYDPTRMIAVVADPKTGEILAMSQRPTFNPNTREGLSDNWLNESIELTIEPGSPMKMFTLAAAIEEGKWDPNAVYNSGTYNLLGTTIGDHNGGRGWGTISFLEGIQRSSNVSMAYLLERMGADTFMKYVDAFGFGKQTGIDLPKEAAGKILDQYPINKLTTAYGQGSTVTPIQMIQAASAIANDGVMMKPYVIDQIKNKDTGKVTVKSEPEEAGKPVSAETAEKVREVLASTVTSEVGSARGFALQDYTIAGKTGTAQVPKEGGGYLKGRNNYLFSFLGMAPADDPELLIYIGVQQPNVPADEYGSVPVAKIFTSVMENSLKYLNIEPENMAEATTMPVEEYTGKSVAEATEELTELGVEVVVTGDQSEVVAQYPENEETVLKGGKVILKTAGKTALPDFTGWSKRELLAYQSLSGLALEIAGQGYVLTQSIAEGEIVEDNEPVVIELHPPEIYYPAQAQEDAAAEDDGEQLLEEEAAKGFEAESEQQEPQTDTEATETEAQTSETATVETEEVEATTEEATTEEAEATETDTEETTE</sequence>
<feature type="domain" description="PASTA" evidence="5">
    <location>
        <begin position="597"/>
        <end position="657"/>
    </location>
</feature>
<dbReference type="SUPFAM" id="SSF56519">
    <property type="entry name" value="Penicillin binding protein dimerisation domain"/>
    <property type="match status" value="1"/>
</dbReference>
<comment type="similarity">
    <text evidence="2">Belongs to the transpeptidase family.</text>
</comment>
<evidence type="ECO:0000256" key="1">
    <source>
        <dbReference type="ARBA" id="ARBA00004370"/>
    </source>
</evidence>
<name>A0ABR8WA39_9BACL</name>
<dbReference type="InterPro" id="IPR005543">
    <property type="entry name" value="PASTA_dom"/>
</dbReference>
<dbReference type="RefSeq" id="WP_191713991.1">
    <property type="nucleotide sequence ID" value="NZ_JACSPU010000001.1"/>
</dbReference>
<dbReference type="PANTHER" id="PTHR30627">
    <property type="entry name" value="PEPTIDOGLYCAN D,D-TRANSPEPTIDASE"/>
    <property type="match status" value="1"/>
</dbReference>
<feature type="compositionally biased region" description="Acidic residues" evidence="4">
    <location>
        <begin position="727"/>
        <end position="739"/>
    </location>
</feature>
<feature type="compositionally biased region" description="Low complexity" evidence="4">
    <location>
        <begin position="755"/>
        <end position="773"/>
    </location>
</feature>
<organism evidence="6 7">
    <name type="scientific">Planococcus wigleyi</name>
    <dbReference type="NCBI Taxonomy" id="2762216"/>
    <lineage>
        <taxon>Bacteria</taxon>
        <taxon>Bacillati</taxon>
        <taxon>Bacillota</taxon>
        <taxon>Bacilli</taxon>
        <taxon>Bacillales</taxon>
        <taxon>Caryophanaceae</taxon>
        <taxon>Planococcus</taxon>
    </lineage>
</organism>
<dbReference type="Proteomes" id="UP000658980">
    <property type="component" value="Unassembled WGS sequence"/>
</dbReference>
<dbReference type="Gene3D" id="3.40.710.10">
    <property type="entry name" value="DD-peptidase/beta-lactamase superfamily"/>
    <property type="match status" value="1"/>
</dbReference>
<dbReference type="PANTHER" id="PTHR30627:SF26">
    <property type="entry name" value="PENICILLIN-BINDING PROTEIN 2B"/>
    <property type="match status" value="1"/>
</dbReference>
<dbReference type="SUPFAM" id="SSF56601">
    <property type="entry name" value="beta-lactamase/transpeptidase-like"/>
    <property type="match status" value="1"/>
</dbReference>
<dbReference type="InterPro" id="IPR005311">
    <property type="entry name" value="PBP_dimer"/>
</dbReference>
<dbReference type="PROSITE" id="PS51178">
    <property type="entry name" value="PASTA"/>
    <property type="match status" value="2"/>
</dbReference>
<dbReference type="CDD" id="cd06576">
    <property type="entry name" value="PASTA_Pbp2x-like_1"/>
    <property type="match status" value="1"/>
</dbReference>
<dbReference type="Pfam" id="PF03717">
    <property type="entry name" value="PBP_dimer"/>
    <property type="match status" value="1"/>
</dbReference>
<feature type="region of interest" description="Disordered" evidence="4">
    <location>
        <begin position="725"/>
        <end position="802"/>
    </location>
</feature>
<evidence type="ECO:0000256" key="3">
    <source>
        <dbReference type="ARBA" id="ARBA00023136"/>
    </source>
</evidence>
<evidence type="ECO:0000256" key="4">
    <source>
        <dbReference type="SAM" id="MobiDB-lite"/>
    </source>
</evidence>
<evidence type="ECO:0000256" key="2">
    <source>
        <dbReference type="ARBA" id="ARBA00007171"/>
    </source>
</evidence>
<gene>
    <name evidence="6" type="ORF">H9630_02975</name>
</gene>
<dbReference type="Gene3D" id="3.90.1310.10">
    <property type="entry name" value="Penicillin-binding protein 2a (Domain 2)"/>
    <property type="match status" value="1"/>
</dbReference>
<evidence type="ECO:0000313" key="7">
    <source>
        <dbReference type="Proteomes" id="UP000658980"/>
    </source>
</evidence>
<dbReference type="EMBL" id="JACSPU010000001">
    <property type="protein sequence ID" value="MBD8013768.1"/>
    <property type="molecule type" value="Genomic_DNA"/>
</dbReference>
<dbReference type="Gene3D" id="2.20.70.70">
    <property type="match status" value="1"/>
</dbReference>
<dbReference type="SUPFAM" id="SSF54184">
    <property type="entry name" value="Penicillin-binding protein 2x (pbp-2x), c-terminal domain"/>
    <property type="match status" value="2"/>
</dbReference>
<comment type="subcellular location">
    <subcellularLocation>
        <location evidence="1">Membrane</location>
    </subcellularLocation>
</comment>
<proteinExistence type="inferred from homology"/>
<keyword evidence="3" id="KW-0472">Membrane</keyword>